<feature type="domain" description="Shedu protein SduA C-terminal" evidence="1">
    <location>
        <begin position="252"/>
        <end position="401"/>
    </location>
</feature>
<accession>A0ABQ2UZV5</accession>
<organism evidence="2 3">
    <name type="scientific">Streptomyces albospinus</name>
    <dbReference type="NCBI Taxonomy" id="285515"/>
    <lineage>
        <taxon>Bacteria</taxon>
        <taxon>Bacillati</taxon>
        <taxon>Actinomycetota</taxon>
        <taxon>Actinomycetes</taxon>
        <taxon>Kitasatosporales</taxon>
        <taxon>Streptomycetaceae</taxon>
        <taxon>Streptomyces</taxon>
    </lineage>
</organism>
<comment type="caution">
    <text evidence="2">The sequence shown here is derived from an EMBL/GenBank/DDBJ whole genome shotgun (WGS) entry which is preliminary data.</text>
</comment>
<evidence type="ECO:0000313" key="3">
    <source>
        <dbReference type="Proteomes" id="UP000654471"/>
    </source>
</evidence>
<dbReference type="Pfam" id="PF14082">
    <property type="entry name" value="SduA_C"/>
    <property type="match status" value="1"/>
</dbReference>
<gene>
    <name evidence="2" type="ORF">GCM10010211_26020</name>
</gene>
<keyword evidence="3" id="KW-1185">Reference proteome</keyword>
<proteinExistence type="predicted"/>
<protein>
    <recommendedName>
        <fullName evidence="1">Shedu protein SduA C-terminal domain-containing protein</fullName>
    </recommendedName>
</protein>
<evidence type="ECO:0000259" key="1">
    <source>
        <dbReference type="Pfam" id="PF14082"/>
    </source>
</evidence>
<name>A0ABQ2UZV5_9ACTN</name>
<sequence>MLGARPGFHQAWVSVPGSRVARMATFRSGFTLWRMVQAARELTEHVRVRERIDAVLGIMGGFGGTYGKGRPLVNALEDVAQEAVLHEDIGLAQRFQRFAAYAGGELFLDILEMYYDEEARQRSEEHMRRMTAMGADRAVAALDVLCRDKPDATAADARDLFRGIALSADHLGLGTGEGGIQLSTKDMRRLQEYGHMELILRNLPRPASAEAARMMSDVLADTDAGLLAQLLELKARRAGLAALRAAVEDPDSSESALHACLKKQEWIFGGAYVAELARRQYTPDTILDIPLLRGDGSLHVVELKRANVKDLVIRRGGHLMLGAPPHHAVSQAQNYLRAMDENRRTILADHGVDTRRASATVVIGHPRYVSGNITPQEVAETLRTYNTHAARIEVITYETLLESAARMLALSSARQDPDPTEEPPA</sequence>
<reference evidence="3" key="1">
    <citation type="journal article" date="2019" name="Int. J. Syst. Evol. Microbiol.">
        <title>The Global Catalogue of Microorganisms (GCM) 10K type strain sequencing project: providing services to taxonomists for standard genome sequencing and annotation.</title>
        <authorList>
            <consortium name="The Broad Institute Genomics Platform"/>
            <consortium name="The Broad Institute Genome Sequencing Center for Infectious Disease"/>
            <person name="Wu L."/>
            <person name="Ma J."/>
        </authorList>
    </citation>
    <scope>NUCLEOTIDE SEQUENCE [LARGE SCALE GENOMIC DNA]</scope>
    <source>
        <strain evidence="3">JCM 3399</strain>
    </source>
</reference>
<dbReference type="EMBL" id="BMRP01000007">
    <property type="protein sequence ID" value="GGU59822.1"/>
    <property type="molecule type" value="Genomic_DNA"/>
</dbReference>
<evidence type="ECO:0000313" key="2">
    <source>
        <dbReference type="EMBL" id="GGU59822.1"/>
    </source>
</evidence>
<dbReference type="InterPro" id="IPR025359">
    <property type="entry name" value="SduA_C"/>
</dbReference>
<dbReference type="Proteomes" id="UP000654471">
    <property type="component" value="Unassembled WGS sequence"/>
</dbReference>